<feature type="transmembrane region" description="Helical" evidence="1">
    <location>
        <begin position="80"/>
        <end position="101"/>
    </location>
</feature>
<gene>
    <name evidence="2" type="ORF">ACFQ3F_02720</name>
</gene>
<protein>
    <submittedName>
        <fullName evidence="2">Uncharacterized protein</fullName>
    </submittedName>
</protein>
<feature type="transmembrane region" description="Helical" evidence="1">
    <location>
        <begin position="121"/>
        <end position="139"/>
    </location>
</feature>
<comment type="caution">
    <text evidence="2">The sequence shown here is derived from an EMBL/GenBank/DDBJ whole genome shotgun (WGS) entry which is preliminary data.</text>
</comment>
<feature type="transmembrane region" description="Helical" evidence="1">
    <location>
        <begin position="12"/>
        <end position="33"/>
    </location>
</feature>
<reference evidence="3" key="1">
    <citation type="journal article" date="2019" name="Int. J. Syst. Evol. Microbiol.">
        <title>The Global Catalogue of Microorganisms (GCM) 10K type strain sequencing project: providing services to taxonomists for standard genome sequencing and annotation.</title>
        <authorList>
            <consortium name="The Broad Institute Genomics Platform"/>
            <consortium name="The Broad Institute Genome Sequencing Center for Infectious Disease"/>
            <person name="Wu L."/>
            <person name="Ma J."/>
        </authorList>
    </citation>
    <scope>NUCLEOTIDE SEQUENCE [LARGE SCALE GENOMIC DNA]</scope>
    <source>
        <strain evidence="3">CCUG 52478</strain>
    </source>
</reference>
<keyword evidence="3" id="KW-1185">Reference proteome</keyword>
<dbReference type="EMBL" id="JBHTLX010000005">
    <property type="protein sequence ID" value="MFD1246693.1"/>
    <property type="molecule type" value="Genomic_DNA"/>
</dbReference>
<evidence type="ECO:0000256" key="1">
    <source>
        <dbReference type="SAM" id="Phobius"/>
    </source>
</evidence>
<dbReference type="RefSeq" id="WP_367917828.1">
    <property type="nucleotide sequence ID" value="NZ_BAABAC010000005.1"/>
</dbReference>
<keyword evidence="1" id="KW-0472">Membrane</keyword>
<evidence type="ECO:0000313" key="3">
    <source>
        <dbReference type="Proteomes" id="UP001597229"/>
    </source>
</evidence>
<feature type="transmembrane region" description="Helical" evidence="1">
    <location>
        <begin position="53"/>
        <end position="73"/>
    </location>
</feature>
<accession>A0ABW3VUD6</accession>
<keyword evidence="1" id="KW-1133">Transmembrane helix</keyword>
<keyword evidence="1" id="KW-0812">Transmembrane</keyword>
<name>A0ABW3VUD6_9ACTN</name>
<organism evidence="2 3">
    <name type="scientific">Nocardioides ginsengisoli</name>
    <dbReference type="NCBI Taxonomy" id="363868"/>
    <lineage>
        <taxon>Bacteria</taxon>
        <taxon>Bacillati</taxon>
        <taxon>Actinomycetota</taxon>
        <taxon>Actinomycetes</taxon>
        <taxon>Propionibacteriales</taxon>
        <taxon>Nocardioidaceae</taxon>
        <taxon>Nocardioides</taxon>
    </lineage>
</organism>
<dbReference type="Proteomes" id="UP001597229">
    <property type="component" value="Unassembled WGS sequence"/>
</dbReference>
<evidence type="ECO:0000313" key="2">
    <source>
        <dbReference type="EMBL" id="MFD1246693.1"/>
    </source>
</evidence>
<proteinExistence type="predicted"/>
<sequence length="155" mass="16605">MTLLHTVLRRTGRGLAAGFLVGIAVGVLSRAMMRVVALVFAREEPGFHLGDSLAIVGMLTVVTMIGGVVLALWQVRGRWLAYLLAAALVIGLHVPEALVVLEPDNTFLLTGRRWAMLDATLVVWTLALLVLVGLVARLTSERVSRAAVPPPAPVR</sequence>